<dbReference type="NCBIfam" id="TIGR02532">
    <property type="entry name" value="IV_pilin_GFxxxE"/>
    <property type="match status" value="1"/>
</dbReference>
<keyword evidence="5" id="KW-1185">Reference proteome</keyword>
<keyword evidence="3" id="KW-1133">Transmembrane helix</keyword>
<dbReference type="Proteomes" id="UP000596074">
    <property type="component" value="Chromosome"/>
</dbReference>
<dbReference type="EMBL" id="CP046056">
    <property type="protein sequence ID" value="QQD24898.1"/>
    <property type="molecule type" value="Genomic_DNA"/>
</dbReference>
<dbReference type="AlphaFoldDB" id="A0A9X7YP64"/>
<dbReference type="PANTHER" id="PTHR30093">
    <property type="entry name" value="GENERAL SECRETION PATHWAY PROTEIN G"/>
    <property type="match status" value="1"/>
</dbReference>
<dbReference type="InterPro" id="IPR045584">
    <property type="entry name" value="Pilin-like"/>
</dbReference>
<proteinExistence type="inferred from homology"/>
<dbReference type="Pfam" id="PF07963">
    <property type="entry name" value="N_methyl"/>
    <property type="match status" value="1"/>
</dbReference>
<feature type="transmembrane region" description="Helical" evidence="3">
    <location>
        <begin position="6"/>
        <end position="27"/>
    </location>
</feature>
<dbReference type="KEGG" id="vcw:GJQ55_10630"/>
<sequence>MQTQKGFSLIELMIVIAIIGILASVAVPQYQNYVLRTDATNTLSVARPLQLALGEFAARYSRLPNTIAELDDYTGIDAATPATHAAGKIASITMVPVTQAANGTGSYFRLQFATVNDGVPAQLAGSSYELFPTINSNGVVVWETRVGSGTTPVDAKFLPRTN</sequence>
<dbReference type="PANTHER" id="PTHR30093:SF34">
    <property type="entry name" value="PREPILIN PEPTIDASE-DEPENDENT PROTEIN D"/>
    <property type="match status" value="1"/>
</dbReference>
<keyword evidence="3" id="KW-0812">Transmembrane</keyword>
<dbReference type="RefSeq" id="WP_275944423.1">
    <property type="nucleotide sequence ID" value="NZ_CP046056.1"/>
</dbReference>
<dbReference type="Gene3D" id="3.30.700.10">
    <property type="entry name" value="Glycoprotein, Type 4 Pilin"/>
    <property type="match status" value="1"/>
</dbReference>
<evidence type="ECO:0000256" key="1">
    <source>
        <dbReference type="ARBA" id="ARBA00005233"/>
    </source>
</evidence>
<organism evidence="4 5">
    <name type="scientific">Venatoribacter cucullus</name>
    <dbReference type="NCBI Taxonomy" id="2661630"/>
    <lineage>
        <taxon>Bacteria</taxon>
        <taxon>Pseudomonadati</taxon>
        <taxon>Pseudomonadota</taxon>
        <taxon>Gammaproteobacteria</taxon>
        <taxon>Oceanospirillales</taxon>
        <taxon>Oceanospirillaceae</taxon>
        <taxon>Venatoribacter</taxon>
    </lineage>
</organism>
<dbReference type="SUPFAM" id="SSF54523">
    <property type="entry name" value="Pili subunits"/>
    <property type="match status" value="1"/>
</dbReference>
<name>A0A9X7YP64_9GAMM</name>
<evidence type="ECO:0000256" key="3">
    <source>
        <dbReference type="SAM" id="Phobius"/>
    </source>
</evidence>
<gene>
    <name evidence="4" type="ORF">GJQ55_10630</name>
</gene>
<keyword evidence="3" id="KW-0472">Membrane</keyword>
<reference evidence="4 5" key="1">
    <citation type="submission" date="2019-11" db="EMBL/GenBank/DDBJ databases">
        <title>Venatorbacter sp. nov. a predator of Campylobacter and other Gram-negative bacteria.</title>
        <authorList>
            <person name="Saeedi A."/>
            <person name="Cummings N.J."/>
            <person name="Connerton I.F."/>
            <person name="Connerton P.L."/>
        </authorList>
    </citation>
    <scope>NUCLEOTIDE SEQUENCE [LARGE SCALE GENOMIC DNA]</scope>
    <source>
        <strain evidence="4">XL5</strain>
    </source>
</reference>
<evidence type="ECO:0000313" key="5">
    <source>
        <dbReference type="Proteomes" id="UP000596074"/>
    </source>
</evidence>
<protein>
    <submittedName>
        <fullName evidence="4">Prepilin-type N-terminal cleavage/methylation domain-containing protein</fullName>
    </submittedName>
</protein>
<accession>A0A9X7YP64</accession>
<comment type="similarity">
    <text evidence="1">Belongs to the N-Me-Phe pilin family.</text>
</comment>
<evidence type="ECO:0000256" key="2">
    <source>
        <dbReference type="ARBA" id="ARBA00022481"/>
    </source>
</evidence>
<evidence type="ECO:0000313" key="4">
    <source>
        <dbReference type="EMBL" id="QQD24898.1"/>
    </source>
</evidence>
<keyword evidence="2" id="KW-0488">Methylation</keyword>
<dbReference type="PROSITE" id="PS00409">
    <property type="entry name" value="PROKAR_NTER_METHYL"/>
    <property type="match status" value="1"/>
</dbReference>
<dbReference type="InterPro" id="IPR012902">
    <property type="entry name" value="N_methyl_site"/>
</dbReference>